<proteinExistence type="predicted"/>
<dbReference type="STRING" id="426701.SAMN04488098_10557"/>
<dbReference type="Pfam" id="PF08378">
    <property type="entry name" value="NERD"/>
    <property type="match status" value="1"/>
</dbReference>
<reference evidence="3" key="1">
    <citation type="submission" date="2016-10" db="EMBL/GenBank/DDBJ databases">
        <authorList>
            <person name="Varghese N."/>
            <person name="Submissions S."/>
        </authorList>
    </citation>
    <scope>NUCLEOTIDE SEQUENCE [LARGE SCALE GENOMIC DNA]</scope>
    <source>
        <strain evidence="3">DSM 19181</strain>
    </source>
</reference>
<dbReference type="Proteomes" id="UP000199433">
    <property type="component" value="Unassembled WGS sequence"/>
</dbReference>
<keyword evidence="3" id="KW-1185">Reference proteome</keyword>
<accession>A0A1G9E7C9</accession>
<dbReference type="AlphaFoldDB" id="A0A1G9E7C9"/>
<dbReference type="PROSITE" id="PS50965">
    <property type="entry name" value="NERD"/>
    <property type="match status" value="1"/>
</dbReference>
<gene>
    <name evidence="2" type="ORF">SAMN04488098_10557</name>
</gene>
<protein>
    <submittedName>
        <fullName evidence="2">Nuclease-related domain-containing protein</fullName>
    </submittedName>
</protein>
<evidence type="ECO:0000313" key="2">
    <source>
        <dbReference type="EMBL" id="SDK72010.1"/>
    </source>
</evidence>
<evidence type="ECO:0000313" key="3">
    <source>
        <dbReference type="Proteomes" id="UP000199433"/>
    </source>
</evidence>
<dbReference type="EMBL" id="FNFK01000055">
    <property type="protein sequence ID" value="SDK72010.1"/>
    <property type="molecule type" value="Genomic_DNA"/>
</dbReference>
<name>A0A1G9E7C9_9LACT</name>
<evidence type="ECO:0000259" key="1">
    <source>
        <dbReference type="PROSITE" id="PS50965"/>
    </source>
</evidence>
<feature type="domain" description="NERD" evidence="1">
    <location>
        <begin position="1"/>
        <end position="69"/>
    </location>
</feature>
<organism evidence="2 3">
    <name type="scientific">Alkalibacterium thalassium</name>
    <dbReference type="NCBI Taxonomy" id="426701"/>
    <lineage>
        <taxon>Bacteria</taxon>
        <taxon>Bacillati</taxon>
        <taxon>Bacillota</taxon>
        <taxon>Bacilli</taxon>
        <taxon>Lactobacillales</taxon>
        <taxon>Carnobacteriaceae</taxon>
        <taxon>Alkalibacterium</taxon>
    </lineage>
</organism>
<sequence>MFESKNYSGWIYGNEKYQKWTQIFPNKKKYQFFNPIWQNNGHISALKNVMKLENDALFKSYIIFSERFTLKKITLQSENVKVIKTNRLIPNVKRDIVESSKILSPEQVQVIYKVLGRYALADEVTKQAHIAAVKAKV</sequence>
<dbReference type="RefSeq" id="WP_245683078.1">
    <property type="nucleotide sequence ID" value="NZ_FNFK01000055.1"/>
</dbReference>
<dbReference type="InterPro" id="IPR011528">
    <property type="entry name" value="NERD"/>
</dbReference>